<dbReference type="Pfam" id="PF12099">
    <property type="entry name" value="DUF3575"/>
    <property type="match status" value="1"/>
</dbReference>
<organism evidence="2 3">
    <name type="scientific">Hymenobacter segetis</name>
    <dbReference type="NCBI Taxonomy" id="2025509"/>
    <lineage>
        <taxon>Bacteria</taxon>
        <taxon>Pseudomonadati</taxon>
        <taxon>Bacteroidota</taxon>
        <taxon>Cytophagia</taxon>
        <taxon>Cytophagales</taxon>
        <taxon>Hymenobacteraceae</taxon>
        <taxon>Hymenobacter</taxon>
    </lineage>
</organism>
<proteinExistence type="predicted"/>
<evidence type="ECO:0000313" key="2">
    <source>
        <dbReference type="EMBL" id="MEL5992691.1"/>
    </source>
</evidence>
<dbReference type="InterPro" id="IPR021958">
    <property type="entry name" value="DUF3575"/>
</dbReference>
<dbReference type="RefSeq" id="WP_342295212.1">
    <property type="nucleotide sequence ID" value="NZ_JBCEVZ010000001.1"/>
</dbReference>
<comment type="caution">
    <text evidence="2">The sequence shown here is derived from an EMBL/GenBank/DDBJ whole genome shotgun (WGS) entry which is preliminary data.</text>
</comment>
<dbReference type="Gene3D" id="2.40.128.130">
    <property type="entry name" value="Autotransporter beta-domain"/>
    <property type="match status" value="1"/>
</dbReference>
<keyword evidence="3" id="KW-1185">Reference proteome</keyword>
<dbReference type="SUPFAM" id="SSF103515">
    <property type="entry name" value="Autotransporter"/>
    <property type="match status" value="1"/>
</dbReference>
<reference evidence="2 3" key="1">
    <citation type="journal article" date="2018" name="Arch. Microbiol.">
        <title>Hymenobacter segetis sp. nov., isolated from soil.</title>
        <authorList>
            <person name="Ten L.N."/>
            <person name="Lim S.J."/>
            <person name="Kim B.O."/>
            <person name="Kang I.K."/>
            <person name="Jung H.Y."/>
        </authorList>
    </citation>
    <scope>NUCLEOTIDE SEQUENCE [LARGE SCALE GENOMIC DNA]</scope>
    <source>
        <strain evidence="2 3">S7-3-11</strain>
    </source>
</reference>
<feature type="signal peptide" evidence="1">
    <location>
        <begin position="1"/>
        <end position="20"/>
    </location>
</feature>
<feature type="chain" id="PRO_5046042065" evidence="1">
    <location>
        <begin position="21"/>
        <end position="196"/>
    </location>
</feature>
<protein>
    <submittedName>
        <fullName evidence="2">DUF3575 domain-containing protein</fullName>
    </submittedName>
</protein>
<accession>A0ABU9LRD2</accession>
<sequence length="196" mass="20839">MKKLVLLSAILLGGAAAAQAQSNVVKINAVSLAVQTGSVFWEHQIAVDRSLNLGAFVTNYNDKHSGTFSSETQFRGFGLTGEYRFHSGTEALRGFFFGPYLRFQHFNFTETSTFLSNAPTQDKATLTTFGGGGVLGWQGIIAGHLSIEPFLGVGYAAGSVDNLDDNHGTLDVRGGIVGLELRPGLSIGYAFGKATE</sequence>
<name>A0ABU9LRD2_9BACT</name>
<keyword evidence="1" id="KW-0732">Signal</keyword>
<dbReference type="EMBL" id="JBCEVZ010000001">
    <property type="protein sequence ID" value="MEL5992691.1"/>
    <property type="molecule type" value="Genomic_DNA"/>
</dbReference>
<evidence type="ECO:0000256" key="1">
    <source>
        <dbReference type="SAM" id="SignalP"/>
    </source>
</evidence>
<dbReference type="InterPro" id="IPR036709">
    <property type="entry name" value="Autotransporte_beta_dom_sf"/>
</dbReference>
<gene>
    <name evidence="2" type="ORF">AAFH49_00630</name>
</gene>
<dbReference type="Proteomes" id="UP001479606">
    <property type="component" value="Unassembled WGS sequence"/>
</dbReference>
<evidence type="ECO:0000313" key="3">
    <source>
        <dbReference type="Proteomes" id="UP001479606"/>
    </source>
</evidence>